<evidence type="ECO:0000313" key="1">
    <source>
        <dbReference type="EMBL" id="QEC71191.1"/>
    </source>
</evidence>
<keyword evidence="2" id="KW-1185">Reference proteome</keyword>
<protein>
    <submittedName>
        <fullName evidence="1">Uncharacterized protein</fullName>
    </submittedName>
</protein>
<gene>
    <name evidence="1" type="ORF">FSB73_05360</name>
</gene>
<dbReference type="EMBL" id="CP042434">
    <property type="protein sequence ID" value="QEC71191.1"/>
    <property type="molecule type" value="Genomic_DNA"/>
</dbReference>
<sequence>MDDGFHGKVQYGLSIKDPAFTDSKGTTGDLSNNFEIDNTNGKIPFSTTPMTTPILSNFTAIGPNDAAGTSTDFGYGMRFRRGSKVTLANSIVLGSQKGGLIIEDDQTQTNYKSGDSRFYNSLIQAVTKPFLVLGKDSTILNTAALTNLTLGSNLSQLLSSATDAGLNDPFNNQAPNLKPKDGSKALTTAGKFDVNGLDNGFFDKTTFIGAMDASNDWTSGWAVWGK</sequence>
<dbReference type="RefSeq" id="WP_146780465.1">
    <property type="nucleotide sequence ID" value="NZ_CP042434.1"/>
</dbReference>
<dbReference type="AlphaFoldDB" id="A0A5B8VJG7"/>
<name>A0A5B8VJG7_9BACT</name>
<proteinExistence type="predicted"/>
<organism evidence="1 2">
    <name type="scientific">Arachidicoccus ginsenosidivorans</name>
    <dbReference type="NCBI Taxonomy" id="496057"/>
    <lineage>
        <taxon>Bacteria</taxon>
        <taxon>Pseudomonadati</taxon>
        <taxon>Bacteroidota</taxon>
        <taxon>Chitinophagia</taxon>
        <taxon>Chitinophagales</taxon>
        <taxon>Chitinophagaceae</taxon>
        <taxon>Arachidicoccus</taxon>
    </lineage>
</organism>
<evidence type="ECO:0000313" key="2">
    <source>
        <dbReference type="Proteomes" id="UP000321291"/>
    </source>
</evidence>
<dbReference type="KEGG" id="agi:FSB73_05360"/>
<dbReference type="PANTHER" id="PTHR41339:SF1">
    <property type="entry name" value="SECRETED PROTEIN"/>
    <property type="match status" value="1"/>
</dbReference>
<dbReference type="PANTHER" id="PTHR41339">
    <property type="entry name" value="LIPL48"/>
    <property type="match status" value="1"/>
</dbReference>
<dbReference type="Proteomes" id="UP000321291">
    <property type="component" value="Chromosome"/>
</dbReference>
<reference evidence="1 2" key="1">
    <citation type="journal article" date="2017" name="Int. J. Syst. Evol. Microbiol.">
        <title>Arachidicoccus ginsenosidivorans sp. nov., with ginsenoside-converting activity isolated from ginseng cultivating soil.</title>
        <authorList>
            <person name="Siddiqi M.Z."/>
            <person name="Aslam Z."/>
            <person name="Im W.T."/>
        </authorList>
    </citation>
    <scope>NUCLEOTIDE SEQUENCE [LARGE SCALE GENOMIC DNA]</scope>
    <source>
        <strain evidence="1 2">Gsoil 809</strain>
    </source>
</reference>
<dbReference type="OrthoDB" id="1521716at2"/>
<accession>A0A5B8VJG7</accession>